<dbReference type="PANTHER" id="PTHR36205">
    <property type="entry name" value="CHROMOSOME 19, WHOLE GENOME SHOTGUN SEQUENCE"/>
    <property type="match status" value="1"/>
</dbReference>
<reference evidence="3" key="1">
    <citation type="journal article" date="2023" name="PhytoFront">
        <title>Draft Genome Resources of Seven Strains of Tilletia horrida, Causal Agent of Kernel Smut of Rice.</title>
        <authorList>
            <person name="Khanal S."/>
            <person name="Antony Babu S."/>
            <person name="Zhou X.G."/>
        </authorList>
    </citation>
    <scope>NUCLEOTIDE SEQUENCE</scope>
    <source>
        <strain evidence="3">TX3</strain>
    </source>
</reference>
<evidence type="ECO:0000313" key="3">
    <source>
        <dbReference type="EMBL" id="KAK0540443.1"/>
    </source>
</evidence>
<feature type="compositionally biased region" description="Basic residues" evidence="1">
    <location>
        <begin position="39"/>
        <end position="63"/>
    </location>
</feature>
<protein>
    <recommendedName>
        <fullName evidence="5">Glycosyl transferase CAP10 domain-containing protein</fullName>
    </recommendedName>
</protein>
<organism evidence="3 4">
    <name type="scientific">Tilletia horrida</name>
    <dbReference type="NCBI Taxonomy" id="155126"/>
    <lineage>
        <taxon>Eukaryota</taxon>
        <taxon>Fungi</taxon>
        <taxon>Dikarya</taxon>
        <taxon>Basidiomycota</taxon>
        <taxon>Ustilaginomycotina</taxon>
        <taxon>Exobasidiomycetes</taxon>
        <taxon>Tilletiales</taxon>
        <taxon>Tilletiaceae</taxon>
        <taxon>Tilletia</taxon>
    </lineage>
</organism>
<evidence type="ECO:0000256" key="2">
    <source>
        <dbReference type="SAM" id="Phobius"/>
    </source>
</evidence>
<feature type="region of interest" description="Disordered" evidence="1">
    <location>
        <begin position="1"/>
        <end position="63"/>
    </location>
</feature>
<feature type="transmembrane region" description="Helical" evidence="2">
    <location>
        <begin position="254"/>
        <end position="273"/>
    </location>
</feature>
<dbReference type="Proteomes" id="UP001176521">
    <property type="component" value="Unassembled WGS sequence"/>
</dbReference>
<feature type="compositionally biased region" description="Low complexity" evidence="1">
    <location>
        <begin position="301"/>
        <end position="318"/>
    </location>
</feature>
<feature type="region of interest" description="Disordered" evidence="1">
    <location>
        <begin position="447"/>
        <end position="477"/>
    </location>
</feature>
<gene>
    <name evidence="3" type="ORF">OC842_000472</name>
</gene>
<dbReference type="EMBL" id="JAPDMQ010000013">
    <property type="protein sequence ID" value="KAK0540443.1"/>
    <property type="molecule type" value="Genomic_DNA"/>
</dbReference>
<sequence length="996" mass="107091">MDAVERGDGHAPRASTSSSSAAGTASAAGGSSSSTSSHSHQHQHQHQHQHLQHQHQHQHHYHYSHGAYRAASPAIHLNGHAAGPSAAASGAAAGGPSASAAGQAGPAQPLLPAAASAASSSGIDGIGIGLGTGAGSSATPTPGGSASSTAGTSTTTAAAAPPPYSFRHLPHTPSASRPSSPPLPLNASSSTLHQYGKGAGGAGGSINSGAGFALGPEPGTFMVNLGRSGGIHTVRIPVLLQRILAVVIRKWRSLLFIAIVGSLTTFGLYGAFWTEWREMTYLRVDPFPVVPDGARSPYHPSTPAGAPGSVSGASSHIGPGHGGSGQRPITPPDLRGACPGPRGVPIPRSPAKSYKTPANHPLPIVGSHLLSGLDADQCITYRDRYGMYSDLALGITYRLEPVNSEAVLKQQQAALFDPEDPDNLKPKLPLEAAAQAAAQAEAELEPGVAGPADPNAAKFGTIPMGSAPSRDSTASANATTVPQYDPLMGPPKPHDLPEADWENHLRDQMWSINERAERALADGIQTFPDWRALMDNCFEQRERERGHGGGVDAFDAAAMPITQAQGGGPGAGHHVSGPGTEKDPVKAAVAAGTSNGAAGGGNAAGGVGGGAGVKEDYKSKTKFSTTPQTKRTALVMRSYEGYPWREDDILNLRALISELSLNNPNTPYDIRILVEVKGRHLAVFTSEWDRLKVLRSSVPREFWGLVELWTEDEMCALYPGLTGKFLNDMFPQSSYRACLMALQKFYLDHPEYDYVYNWEMDVRYIGNYLDFMEGIEEYSRKEPLHVGMDKYDTWFVRNVTASENNWADNTTIHTGRGEEADLITLGPIFDPRASGWFWEYDIQNYPLGQATDRRASIGTNMRMSRALLEAMNVVTAEAKKSTHCEAWPTTLVLHSQLEISTEHSFYPEAGFTYSLPLPFKGVFVPHPVYFRHEWDPEVLHSRINRQDFYKKINEKVMRDTSFYYDGKHSKEIYMGWKKRDDVCRAPALLHPIKRVN</sequence>
<name>A0AAN6GJD0_9BASI</name>
<feature type="region of interest" description="Disordered" evidence="1">
    <location>
        <begin position="295"/>
        <end position="352"/>
    </location>
</feature>
<evidence type="ECO:0000313" key="4">
    <source>
        <dbReference type="Proteomes" id="UP001176521"/>
    </source>
</evidence>
<keyword evidence="4" id="KW-1185">Reference proteome</keyword>
<keyword evidence="2" id="KW-1133">Transmembrane helix</keyword>
<feature type="region of interest" description="Disordered" evidence="1">
    <location>
        <begin position="79"/>
        <end position="107"/>
    </location>
</feature>
<feature type="compositionally biased region" description="Basic and acidic residues" evidence="1">
    <location>
        <begin position="1"/>
        <end position="11"/>
    </location>
</feature>
<evidence type="ECO:0008006" key="5">
    <source>
        <dbReference type="Google" id="ProtNLM"/>
    </source>
</evidence>
<dbReference type="AlphaFoldDB" id="A0AAN6GJD0"/>
<feature type="region of interest" description="Disordered" evidence="1">
    <location>
        <begin position="134"/>
        <end position="200"/>
    </location>
</feature>
<keyword evidence="2" id="KW-0812">Transmembrane</keyword>
<feature type="compositionally biased region" description="Low complexity" evidence="1">
    <location>
        <begin position="81"/>
        <end position="107"/>
    </location>
</feature>
<proteinExistence type="predicted"/>
<dbReference type="Pfam" id="PF11885">
    <property type="entry name" value="DUF3405"/>
    <property type="match status" value="2"/>
</dbReference>
<accession>A0AAN6GJD0</accession>
<dbReference type="PANTHER" id="PTHR36205:SF2">
    <property type="entry name" value="MAJOR FACILITATOR SUPERFAMILY TRANSPORTER"/>
    <property type="match status" value="1"/>
</dbReference>
<feature type="compositionally biased region" description="Low complexity" evidence="1">
    <location>
        <begin position="135"/>
        <end position="159"/>
    </location>
</feature>
<comment type="caution">
    <text evidence="3">The sequence shown here is derived from an EMBL/GenBank/DDBJ whole genome shotgun (WGS) entry which is preliminary data.</text>
</comment>
<feature type="compositionally biased region" description="Low complexity" evidence="1">
    <location>
        <begin position="14"/>
        <end position="38"/>
    </location>
</feature>
<dbReference type="InterPro" id="IPR021822">
    <property type="entry name" value="DUF3405"/>
</dbReference>
<evidence type="ECO:0000256" key="1">
    <source>
        <dbReference type="SAM" id="MobiDB-lite"/>
    </source>
</evidence>
<keyword evidence="2" id="KW-0472">Membrane</keyword>